<keyword evidence="6 7" id="KW-0472">Membrane</keyword>
<evidence type="ECO:0000256" key="4">
    <source>
        <dbReference type="ARBA" id="ARBA00022692"/>
    </source>
</evidence>
<protein>
    <submittedName>
        <fullName evidence="8">MFS transporter</fullName>
    </submittedName>
</protein>
<evidence type="ECO:0000313" key="8">
    <source>
        <dbReference type="EMBL" id="MBK1895915.1"/>
    </source>
</evidence>
<keyword evidence="5 7" id="KW-1133">Transmembrane helix</keyword>
<dbReference type="RefSeq" id="WP_200245228.1">
    <property type="nucleotide sequence ID" value="NZ_JAENHK010000008.1"/>
</dbReference>
<gene>
    <name evidence="8" type="ORF">JHL15_09150</name>
</gene>
<comment type="caution">
    <text evidence="8">The sequence shown here is derived from an EMBL/GenBank/DDBJ whole genome shotgun (WGS) entry which is preliminary data.</text>
</comment>
<feature type="transmembrane region" description="Helical" evidence="7">
    <location>
        <begin position="246"/>
        <end position="265"/>
    </location>
</feature>
<dbReference type="InterPro" id="IPR036259">
    <property type="entry name" value="MFS_trans_sf"/>
</dbReference>
<sequence>MNSKTVTIVVVYLLAFLTGVNFVVFPALGTAFTDQSLFGLTSSQFGNLFIPQVICIIISCLGAPFLVNKIGPKIVLICGLLLMIISTGSLWILHYFMNEKSILFPVLMILVAFTGTGFGLSITTLNPLAASLFEDKRSSAILILQFLVGLGTSTSPLMMNFIGDVNNWMYVPGSIFIVVAIAFVAFLFLKLEKGTFFELPGHFKIPTKLWFFFITIILYGFIEGTFGSFGGIILKTQGLDNSKASLGLSLFWGGIALNRLLFGIFSKKFNLSYIFLTAPLCVAGLIFIMLIDHNVKILLLLMFFIGFFMGSIFPGSIGWGTVEFPMLSVLVSGFLMAANQIGTGIVTNVLGNFSNDTSLILKFLTFFMLIICVLLFYLKRNSKIKEAF</sequence>
<feature type="transmembrane region" description="Helical" evidence="7">
    <location>
        <begin position="272"/>
        <end position="291"/>
    </location>
</feature>
<feature type="transmembrane region" description="Helical" evidence="7">
    <location>
        <begin position="74"/>
        <end position="96"/>
    </location>
</feature>
<dbReference type="PANTHER" id="PTHR23514">
    <property type="entry name" value="BYPASS OF STOP CODON PROTEIN 6"/>
    <property type="match status" value="1"/>
</dbReference>
<dbReference type="SUPFAM" id="SSF103473">
    <property type="entry name" value="MFS general substrate transporter"/>
    <property type="match status" value="1"/>
</dbReference>
<dbReference type="InterPro" id="IPR011701">
    <property type="entry name" value="MFS"/>
</dbReference>
<evidence type="ECO:0000256" key="1">
    <source>
        <dbReference type="ARBA" id="ARBA00004127"/>
    </source>
</evidence>
<organism evidence="8 9">
    <name type="scientific">Chryseobacterium paridis</name>
    <dbReference type="NCBI Taxonomy" id="2800328"/>
    <lineage>
        <taxon>Bacteria</taxon>
        <taxon>Pseudomonadati</taxon>
        <taxon>Bacteroidota</taxon>
        <taxon>Flavobacteriia</taxon>
        <taxon>Flavobacteriales</taxon>
        <taxon>Weeksellaceae</taxon>
        <taxon>Chryseobacterium group</taxon>
        <taxon>Chryseobacterium</taxon>
    </lineage>
</organism>
<feature type="transmembrane region" description="Helical" evidence="7">
    <location>
        <begin position="102"/>
        <end position="128"/>
    </location>
</feature>
<dbReference type="InterPro" id="IPR051788">
    <property type="entry name" value="MFS_Transporter"/>
</dbReference>
<evidence type="ECO:0000256" key="5">
    <source>
        <dbReference type="ARBA" id="ARBA00022989"/>
    </source>
</evidence>
<reference evidence="9" key="1">
    <citation type="submission" date="2021-01" db="EMBL/GenBank/DDBJ databases">
        <title>Genome public.</title>
        <authorList>
            <person name="Liu C."/>
            <person name="Sun Q."/>
        </authorList>
    </citation>
    <scope>NUCLEOTIDE SEQUENCE [LARGE SCALE GENOMIC DNA]</scope>
    <source>
        <strain evidence="9">YIM B02567</strain>
    </source>
</reference>
<dbReference type="Proteomes" id="UP000628669">
    <property type="component" value="Unassembled WGS sequence"/>
</dbReference>
<feature type="transmembrane region" description="Helical" evidence="7">
    <location>
        <begin position="140"/>
        <end position="162"/>
    </location>
</feature>
<feature type="transmembrane region" description="Helical" evidence="7">
    <location>
        <begin position="168"/>
        <end position="189"/>
    </location>
</feature>
<feature type="transmembrane region" description="Helical" evidence="7">
    <location>
        <begin position="297"/>
        <end position="319"/>
    </location>
</feature>
<keyword evidence="9" id="KW-1185">Reference proteome</keyword>
<evidence type="ECO:0000256" key="6">
    <source>
        <dbReference type="ARBA" id="ARBA00023136"/>
    </source>
</evidence>
<dbReference type="Gene3D" id="1.20.1250.20">
    <property type="entry name" value="MFS general substrate transporter like domains"/>
    <property type="match status" value="2"/>
</dbReference>
<evidence type="ECO:0000313" key="9">
    <source>
        <dbReference type="Proteomes" id="UP000628669"/>
    </source>
</evidence>
<feature type="transmembrane region" description="Helical" evidence="7">
    <location>
        <begin position="359"/>
        <end position="378"/>
    </location>
</feature>
<dbReference type="Pfam" id="PF07690">
    <property type="entry name" value="MFS_1"/>
    <property type="match status" value="1"/>
</dbReference>
<feature type="transmembrane region" description="Helical" evidence="7">
    <location>
        <begin position="326"/>
        <end position="347"/>
    </location>
</feature>
<evidence type="ECO:0000256" key="7">
    <source>
        <dbReference type="SAM" id="Phobius"/>
    </source>
</evidence>
<feature type="transmembrane region" description="Helical" evidence="7">
    <location>
        <begin position="48"/>
        <end position="67"/>
    </location>
</feature>
<accession>A0ABS1FTZ2</accession>
<dbReference type="PANTHER" id="PTHR23514:SF3">
    <property type="entry name" value="BYPASS OF STOP CODON PROTEIN 6"/>
    <property type="match status" value="1"/>
</dbReference>
<comment type="similarity">
    <text evidence="2">Belongs to the major facilitator superfamily.</text>
</comment>
<evidence type="ECO:0000256" key="3">
    <source>
        <dbReference type="ARBA" id="ARBA00022448"/>
    </source>
</evidence>
<comment type="subcellular location">
    <subcellularLocation>
        <location evidence="1">Endomembrane system</location>
        <topology evidence="1">Multi-pass membrane protein</topology>
    </subcellularLocation>
</comment>
<keyword evidence="4 7" id="KW-0812">Transmembrane</keyword>
<proteinExistence type="inferred from homology"/>
<keyword evidence="3" id="KW-0813">Transport</keyword>
<name>A0ABS1FTZ2_9FLAO</name>
<feature type="transmembrane region" description="Helical" evidence="7">
    <location>
        <begin position="209"/>
        <end position="234"/>
    </location>
</feature>
<evidence type="ECO:0000256" key="2">
    <source>
        <dbReference type="ARBA" id="ARBA00008335"/>
    </source>
</evidence>
<feature type="transmembrane region" description="Helical" evidence="7">
    <location>
        <begin position="7"/>
        <end position="28"/>
    </location>
</feature>
<dbReference type="EMBL" id="JAENHK010000008">
    <property type="protein sequence ID" value="MBK1895915.1"/>
    <property type="molecule type" value="Genomic_DNA"/>
</dbReference>